<evidence type="ECO:0000313" key="1">
    <source>
        <dbReference type="EMBL" id="KAK4463434.1"/>
    </source>
</evidence>
<sequence length="178" mass="19953">MGFPSSNSMPCRFITPASATSTMSQVITDVTRTIHAPIGQVWGIVTSFGAESLWFPGVISSSLEGYGPGSVRTIQFEKNPWVNLVREQMEVCDPVKHLLRFRVRNDDVSDAGEIYSNMVLEDIDGKTTRFRWFAEGEVLPDPAQHENMREYVEAMYNRCADSIETKLTAKSQSVPTVR</sequence>
<accession>A0AAV9HUS6</accession>
<dbReference type="Gene3D" id="3.30.530.20">
    <property type="match status" value="1"/>
</dbReference>
<dbReference type="Proteomes" id="UP001321749">
    <property type="component" value="Unassembled WGS sequence"/>
</dbReference>
<dbReference type="InterPro" id="IPR023393">
    <property type="entry name" value="START-like_dom_sf"/>
</dbReference>
<keyword evidence="2" id="KW-1185">Reference proteome</keyword>
<dbReference type="Pfam" id="PF10604">
    <property type="entry name" value="Polyketide_cyc2"/>
    <property type="match status" value="1"/>
</dbReference>
<evidence type="ECO:0000313" key="2">
    <source>
        <dbReference type="Proteomes" id="UP001321749"/>
    </source>
</evidence>
<dbReference type="InterPro" id="IPR053249">
    <property type="entry name" value="LFS"/>
</dbReference>
<dbReference type="SUPFAM" id="SSF55961">
    <property type="entry name" value="Bet v1-like"/>
    <property type="match status" value="1"/>
</dbReference>
<name>A0AAV9HUS6_9PEZI</name>
<dbReference type="AlphaFoldDB" id="A0AAV9HUS6"/>
<dbReference type="EMBL" id="MU864959">
    <property type="protein sequence ID" value="KAK4463434.1"/>
    <property type="molecule type" value="Genomic_DNA"/>
</dbReference>
<comment type="caution">
    <text evidence="1">The sequence shown here is derived from an EMBL/GenBank/DDBJ whole genome shotgun (WGS) entry which is preliminary data.</text>
</comment>
<reference evidence="1" key="1">
    <citation type="journal article" date="2023" name="Mol. Phylogenet. Evol.">
        <title>Genome-scale phylogeny and comparative genomics of the fungal order Sordariales.</title>
        <authorList>
            <person name="Hensen N."/>
            <person name="Bonometti L."/>
            <person name="Westerberg I."/>
            <person name="Brannstrom I.O."/>
            <person name="Guillou S."/>
            <person name="Cros-Aarteil S."/>
            <person name="Calhoun S."/>
            <person name="Haridas S."/>
            <person name="Kuo A."/>
            <person name="Mondo S."/>
            <person name="Pangilinan J."/>
            <person name="Riley R."/>
            <person name="LaButti K."/>
            <person name="Andreopoulos B."/>
            <person name="Lipzen A."/>
            <person name="Chen C."/>
            <person name="Yan M."/>
            <person name="Daum C."/>
            <person name="Ng V."/>
            <person name="Clum A."/>
            <person name="Steindorff A."/>
            <person name="Ohm R.A."/>
            <person name="Martin F."/>
            <person name="Silar P."/>
            <person name="Natvig D.O."/>
            <person name="Lalanne C."/>
            <person name="Gautier V."/>
            <person name="Ament-Velasquez S.L."/>
            <person name="Kruys A."/>
            <person name="Hutchinson M.I."/>
            <person name="Powell A.J."/>
            <person name="Barry K."/>
            <person name="Miller A.N."/>
            <person name="Grigoriev I.V."/>
            <person name="Debuchy R."/>
            <person name="Gladieux P."/>
            <person name="Hiltunen Thoren M."/>
            <person name="Johannesson H."/>
        </authorList>
    </citation>
    <scope>NUCLEOTIDE SEQUENCE</scope>
    <source>
        <strain evidence="1">PSN324</strain>
    </source>
</reference>
<dbReference type="CDD" id="cd07821">
    <property type="entry name" value="PYR_PYL_RCAR_like"/>
    <property type="match status" value="1"/>
</dbReference>
<organism evidence="1 2">
    <name type="scientific">Cladorrhinum samala</name>
    <dbReference type="NCBI Taxonomy" id="585594"/>
    <lineage>
        <taxon>Eukaryota</taxon>
        <taxon>Fungi</taxon>
        <taxon>Dikarya</taxon>
        <taxon>Ascomycota</taxon>
        <taxon>Pezizomycotina</taxon>
        <taxon>Sordariomycetes</taxon>
        <taxon>Sordariomycetidae</taxon>
        <taxon>Sordariales</taxon>
        <taxon>Podosporaceae</taxon>
        <taxon>Cladorrhinum</taxon>
    </lineage>
</organism>
<reference evidence="1" key="2">
    <citation type="submission" date="2023-06" db="EMBL/GenBank/DDBJ databases">
        <authorList>
            <consortium name="Lawrence Berkeley National Laboratory"/>
            <person name="Mondo S.J."/>
            <person name="Hensen N."/>
            <person name="Bonometti L."/>
            <person name="Westerberg I."/>
            <person name="Brannstrom I.O."/>
            <person name="Guillou S."/>
            <person name="Cros-Aarteil S."/>
            <person name="Calhoun S."/>
            <person name="Haridas S."/>
            <person name="Kuo A."/>
            <person name="Pangilinan J."/>
            <person name="Riley R."/>
            <person name="Labutti K."/>
            <person name="Andreopoulos B."/>
            <person name="Lipzen A."/>
            <person name="Chen C."/>
            <person name="Yanf M."/>
            <person name="Daum C."/>
            <person name="Ng V."/>
            <person name="Clum A."/>
            <person name="Steindorff A."/>
            <person name="Ohm R."/>
            <person name="Martin F."/>
            <person name="Silar P."/>
            <person name="Natvig D."/>
            <person name="Lalanne C."/>
            <person name="Gautier V."/>
            <person name="Ament-Velasquez S.L."/>
            <person name="Kruys A."/>
            <person name="Hutchinson M.I."/>
            <person name="Powell A.J."/>
            <person name="Barry K."/>
            <person name="Miller A.N."/>
            <person name="Grigoriev I.V."/>
            <person name="Debuchy R."/>
            <person name="Gladieux P."/>
            <person name="Thoren M.H."/>
            <person name="Johannesson H."/>
        </authorList>
    </citation>
    <scope>NUCLEOTIDE SEQUENCE</scope>
    <source>
        <strain evidence="1">PSN324</strain>
    </source>
</reference>
<proteinExistence type="predicted"/>
<protein>
    <submittedName>
        <fullName evidence="1">Uncharacterized protein</fullName>
    </submittedName>
</protein>
<dbReference type="PANTHER" id="PTHR33789">
    <property type="entry name" value="LACHRYMATORY-FACTOR SYNTHASE"/>
    <property type="match status" value="1"/>
</dbReference>
<dbReference type="InterPro" id="IPR019587">
    <property type="entry name" value="Polyketide_cyclase/dehydratase"/>
</dbReference>
<gene>
    <name evidence="1" type="ORF">QBC42DRAFT_265562</name>
</gene>
<dbReference type="PANTHER" id="PTHR33789:SF5">
    <property type="entry name" value="BET V I_MAJOR LATEX PROTEIN DOMAIN-CONTAINING PROTEIN"/>
    <property type="match status" value="1"/>
</dbReference>